<dbReference type="Pfam" id="PF13812">
    <property type="entry name" value="PPR_3"/>
    <property type="match status" value="1"/>
</dbReference>
<dbReference type="GO" id="GO:0007005">
    <property type="term" value="P:mitochondrion organization"/>
    <property type="evidence" value="ECO:0007669"/>
    <property type="project" value="TreeGrafter"/>
</dbReference>
<dbReference type="AlphaFoldDB" id="A0A9W8N5Z3"/>
<name>A0A9W8N5Z3_9PEZI</name>
<dbReference type="NCBIfam" id="TIGR00756">
    <property type="entry name" value="PPR"/>
    <property type="match status" value="1"/>
</dbReference>
<feature type="region of interest" description="Disordered" evidence="1">
    <location>
        <begin position="984"/>
        <end position="1013"/>
    </location>
</feature>
<protein>
    <recommendedName>
        <fullName evidence="4">Pentacotripeptide-repeat region of PRORP domain-containing protein</fullName>
    </recommendedName>
</protein>
<feature type="compositionally biased region" description="Polar residues" evidence="1">
    <location>
        <begin position="42"/>
        <end position="60"/>
    </location>
</feature>
<evidence type="ECO:0000256" key="1">
    <source>
        <dbReference type="SAM" id="MobiDB-lite"/>
    </source>
</evidence>
<dbReference type="Gene3D" id="1.25.40.10">
    <property type="entry name" value="Tetratricopeptide repeat domain"/>
    <property type="match status" value="2"/>
</dbReference>
<dbReference type="InterPro" id="IPR051114">
    <property type="entry name" value="Mito_RNA_Proc_CCM1"/>
</dbReference>
<dbReference type="GO" id="GO:0005739">
    <property type="term" value="C:mitochondrion"/>
    <property type="evidence" value="ECO:0007669"/>
    <property type="project" value="TreeGrafter"/>
</dbReference>
<gene>
    <name evidence="2" type="ORF">NPX13_g9670</name>
</gene>
<evidence type="ECO:0000313" key="2">
    <source>
        <dbReference type="EMBL" id="KAJ3558635.1"/>
    </source>
</evidence>
<proteinExistence type="predicted"/>
<keyword evidence="3" id="KW-1185">Reference proteome</keyword>
<evidence type="ECO:0000313" key="3">
    <source>
        <dbReference type="Proteomes" id="UP001148614"/>
    </source>
</evidence>
<dbReference type="EMBL" id="JANPWZ010002452">
    <property type="protein sequence ID" value="KAJ3558635.1"/>
    <property type="molecule type" value="Genomic_DNA"/>
</dbReference>
<dbReference type="PANTHER" id="PTHR47934:SF6">
    <property type="entry name" value="MITOCHONDRIAL GROUP I INTRON SPLICING FACTOR CCM1-RELATED"/>
    <property type="match status" value="1"/>
</dbReference>
<comment type="caution">
    <text evidence="2">The sequence shown here is derived from an EMBL/GenBank/DDBJ whole genome shotgun (WGS) entry which is preliminary data.</text>
</comment>
<dbReference type="GO" id="GO:0003729">
    <property type="term" value="F:mRNA binding"/>
    <property type="evidence" value="ECO:0007669"/>
    <property type="project" value="TreeGrafter"/>
</dbReference>
<organism evidence="2 3">
    <name type="scientific">Xylaria arbuscula</name>
    <dbReference type="NCBI Taxonomy" id="114810"/>
    <lineage>
        <taxon>Eukaryota</taxon>
        <taxon>Fungi</taxon>
        <taxon>Dikarya</taxon>
        <taxon>Ascomycota</taxon>
        <taxon>Pezizomycotina</taxon>
        <taxon>Sordariomycetes</taxon>
        <taxon>Xylariomycetidae</taxon>
        <taxon>Xylariales</taxon>
        <taxon>Xylariaceae</taxon>
        <taxon>Xylaria</taxon>
    </lineage>
</organism>
<reference evidence="2" key="1">
    <citation type="submission" date="2022-07" db="EMBL/GenBank/DDBJ databases">
        <title>Genome Sequence of Xylaria arbuscula.</title>
        <authorList>
            <person name="Buettner E."/>
        </authorList>
    </citation>
    <scope>NUCLEOTIDE SEQUENCE</scope>
    <source>
        <strain evidence="2">VT107</strain>
    </source>
</reference>
<dbReference type="VEuPathDB" id="FungiDB:F4678DRAFT_437765"/>
<sequence>MRSRPSHVSPRLYTSSPPHQPDGSRGQDSATTDDHQIPDGSAANTKPTSAESSGQETLATSDERSHTATIDRLLVTKNLTEVDLLWRHYKSLSERSQRSYAHRVLSLFSQSGRVTDSWKISELFHNLEPSTWDNNVFVAGVAAEINLQNLSEALSIFEKGLRSSTLDNPTLVDALDMLLASALRSPTTGFLENIWQLYPDMAKRWDFDGIAADLNHCASVPGIVEKVLMFPEYIARRLSDPQSSELDREALQVLQRILVRRAVISCNNSQVTPLLLLTKDPLAFEEFLRSAQKTHRRKTSPEVYALYRQMPGSSPSHAVLHAVFQAYTQMTTPYPKMLAGVEMLWNDWIRFHDVPSRRAYQKFLGFYSGRGNKERVYSLWAEYVERFRNDPVINIFDNEQGSDTFAHLLHVHAVNAEPEEAQRIFDDMINKFRIQPSLYDWNILLNAYAKANDYSGAVATFERLCQAGKPDKFSYGTLMQMAGSRGDLAFTVDLYRRARSSRVPVNDAMLSSLIDAYCQNDLFKEAEDVCIRATNKELVTTLMWNKLLHYNALSRDLSSINRILGIMADKNIPYNEFTYQQLLLGLALCRQSLHALNLLTVALKEHVFEVTATHFQIVMSALLRTGEPALVRRLCLLMNEHKVPITEGVMFRLSQSLGQWENLPPNQRRKRSKTQWYGDALRIFFRIYGHGSDSQIKNQDPARTKPVRWRELLRSGREVHQFGTMMYIFAQLNDNLQVNELLELYRYVFQGPNNEGILPLSLLNAVMLSSLHDQRHDRVKSTWRFIFDVARTEARPADFKEGVPHVSKISPRYRYALSTCLRVMQEVLFRENNHTGLQELVKEVRDAGFEIDSKNWNYHVQILVQMKQYKAAFAVCEKLLMPNWTGWHTVRAKEAMRSALPLDTRRKGMSSRYLRPTATTLYRLAQAYLELDRMGPWSSDAFDTLREIESDSIQVIRAIKSMIRVYSNLEYEIFEAVDSIDTVPDESELESDATNPEGDLLTQDKQQSVNQSA</sequence>
<feature type="compositionally biased region" description="Polar residues" evidence="1">
    <location>
        <begin position="1003"/>
        <end position="1013"/>
    </location>
</feature>
<dbReference type="PANTHER" id="PTHR47934">
    <property type="entry name" value="PENTATRICOPEPTIDE REPEAT-CONTAINING PROTEIN PET309, MITOCHONDRIAL"/>
    <property type="match status" value="1"/>
</dbReference>
<evidence type="ECO:0008006" key="4">
    <source>
        <dbReference type="Google" id="ProtNLM"/>
    </source>
</evidence>
<dbReference type="Proteomes" id="UP001148614">
    <property type="component" value="Unassembled WGS sequence"/>
</dbReference>
<dbReference type="InterPro" id="IPR011990">
    <property type="entry name" value="TPR-like_helical_dom_sf"/>
</dbReference>
<dbReference type="Pfam" id="PF01535">
    <property type="entry name" value="PPR"/>
    <property type="match status" value="1"/>
</dbReference>
<dbReference type="GO" id="GO:0006396">
    <property type="term" value="P:RNA processing"/>
    <property type="evidence" value="ECO:0007669"/>
    <property type="project" value="TreeGrafter"/>
</dbReference>
<dbReference type="InterPro" id="IPR002885">
    <property type="entry name" value="PPR_rpt"/>
</dbReference>
<feature type="region of interest" description="Disordered" evidence="1">
    <location>
        <begin position="1"/>
        <end position="65"/>
    </location>
</feature>
<accession>A0A9W8N5Z3</accession>